<reference evidence="3" key="1">
    <citation type="journal article" date="2019" name="Int. J. Syst. Evol. Microbiol.">
        <title>The Global Catalogue of Microorganisms (GCM) 10K type strain sequencing project: providing services to taxonomists for standard genome sequencing and annotation.</title>
        <authorList>
            <consortium name="The Broad Institute Genomics Platform"/>
            <consortium name="The Broad Institute Genome Sequencing Center for Infectious Disease"/>
            <person name="Wu L."/>
            <person name="Ma J."/>
        </authorList>
    </citation>
    <scope>NUCLEOTIDE SEQUENCE [LARGE SCALE GENOMIC DNA]</scope>
    <source>
        <strain evidence="3">JCM 17498</strain>
    </source>
</reference>
<sequence>MVILSLLMAAAGCTAGTELTPPLCPTGLPAIRSVAVTRSGYAVGPVTDPSMRCSTFRPTVAQVRAYLTRAKRVPDFQSADATIDMVPCRARGTIRFADGRRGQWEVEQARFGNVTVPGRPKMLLYTTARLGRPFLD</sequence>
<feature type="signal peptide" evidence="1">
    <location>
        <begin position="1"/>
        <end position="15"/>
    </location>
</feature>
<evidence type="ECO:0000313" key="2">
    <source>
        <dbReference type="EMBL" id="GAA3694876.1"/>
    </source>
</evidence>
<evidence type="ECO:0000313" key="3">
    <source>
        <dbReference type="Proteomes" id="UP001500523"/>
    </source>
</evidence>
<proteinExistence type="predicted"/>
<comment type="caution">
    <text evidence="2">The sequence shown here is derived from an EMBL/GenBank/DDBJ whole genome shotgun (WGS) entry which is preliminary data.</text>
</comment>
<keyword evidence="3" id="KW-1185">Reference proteome</keyword>
<evidence type="ECO:0000256" key="1">
    <source>
        <dbReference type="SAM" id="SignalP"/>
    </source>
</evidence>
<keyword evidence="1" id="KW-0732">Signal</keyword>
<organism evidence="2 3">
    <name type="scientific">Sphingomonas cynarae</name>
    <dbReference type="NCBI Taxonomy" id="930197"/>
    <lineage>
        <taxon>Bacteria</taxon>
        <taxon>Pseudomonadati</taxon>
        <taxon>Pseudomonadota</taxon>
        <taxon>Alphaproteobacteria</taxon>
        <taxon>Sphingomonadales</taxon>
        <taxon>Sphingomonadaceae</taxon>
        <taxon>Sphingomonas</taxon>
    </lineage>
</organism>
<evidence type="ECO:0008006" key="4">
    <source>
        <dbReference type="Google" id="ProtNLM"/>
    </source>
</evidence>
<dbReference type="EMBL" id="BAABBF010000001">
    <property type="protein sequence ID" value="GAA3694876.1"/>
    <property type="molecule type" value="Genomic_DNA"/>
</dbReference>
<feature type="chain" id="PRO_5045635961" description="Lipoprotein" evidence="1">
    <location>
        <begin position="16"/>
        <end position="136"/>
    </location>
</feature>
<gene>
    <name evidence="2" type="ORF">GCM10022268_02030</name>
</gene>
<dbReference type="Proteomes" id="UP001500523">
    <property type="component" value="Unassembled WGS sequence"/>
</dbReference>
<accession>A0ABP7CWC2</accession>
<name>A0ABP7CWC2_9SPHN</name>
<protein>
    <recommendedName>
        <fullName evidence="4">Lipoprotein</fullName>
    </recommendedName>
</protein>